<evidence type="ECO:0000313" key="1">
    <source>
        <dbReference type="EMBL" id="MFO7192010.1"/>
    </source>
</evidence>
<protein>
    <submittedName>
        <fullName evidence="2">DUF3618 domain-containing protein</fullName>
    </submittedName>
</protein>
<dbReference type="Proteomes" id="UP000249324">
    <property type="component" value="Unassembled WGS sequence"/>
</dbReference>
<dbReference type="EMBL" id="QGUI01001045">
    <property type="protein sequence ID" value="PZM88824.1"/>
    <property type="molecule type" value="Genomic_DNA"/>
</dbReference>
<proteinExistence type="predicted"/>
<evidence type="ECO:0000313" key="2">
    <source>
        <dbReference type="EMBL" id="PZM88824.1"/>
    </source>
</evidence>
<reference evidence="1" key="1">
    <citation type="submission" date="2018-05" db="EMBL/GenBank/DDBJ databases">
        <authorList>
            <person name="Moura L."/>
            <person name="Setubal J.C."/>
        </authorList>
    </citation>
    <scope>NUCLEOTIDE SEQUENCE</scope>
    <source>
        <strain evidence="1">ZC4RG45</strain>
    </source>
</reference>
<comment type="caution">
    <text evidence="2">The sequence shown here is derived from an EMBL/GenBank/DDBJ whole genome shotgun (WGS) entry which is preliminary data.</text>
</comment>
<organism evidence="2">
    <name type="scientific">Thermocrispum agreste</name>
    <dbReference type="NCBI Taxonomy" id="37925"/>
    <lineage>
        <taxon>Bacteria</taxon>
        <taxon>Bacillati</taxon>
        <taxon>Actinomycetota</taxon>
        <taxon>Actinomycetes</taxon>
        <taxon>Pseudonocardiales</taxon>
        <taxon>Pseudonocardiaceae</taxon>
        <taxon>Thermocrispum</taxon>
    </lineage>
</organism>
<accession>A0A2W4IPX3</accession>
<dbReference type="AlphaFoldDB" id="A0A2W4IPX3"/>
<dbReference type="STRING" id="1111738.GCA_000427905_00511"/>
<dbReference type="InterPro" id="IPR022062">
    <property type="entry name" value="DUF3618"/>
</dbReference>
<name>A0A2W4IPX3_9PSEU</name>
<dbReference type="Pfam" id="PF12277">
    <property type="entry name" value="DUF3618"/>
    <property type="match status" value="1"/>
</dbReference>
<gene>
    <name evidence="1" type="ORF">DIU77_007180</name>
    <name evidence="2" type="ORF">DIU77_19910</name>
</gene>
<reference evidence="1" key="4">
    <citation type="submission" date="2023-08" db="EMBL/GenBank/DDBJ databases">
        <authorList>
            <person name="Guima S.E.S."/>
            <person name="Martins L.F."/>
            <person name="Silva A.M."/>
            <person name="Setubal J.C."/>
        </authorList>
    </citation>
    <scope>NUCLEOTIDE SEQUENCE</scope>
    <source>
        <strain evidence="1">ZC4RG45</strain>
    </source>
</reference>
<dbReference type="EMBL" id="QGUI02000066">
    <property type="protein sequence ID" value="MFO7192010.1"/>
    <property type="molecule type" value="Genomic_DNA"/>
</dbReference>
<sequence>MVRDQEAIERDIERAREALAETLDQLGTKASPKRLAENAKSSVRATLDRPAVKYSLIAAGALMVLLVMRKLFRRG</sequence>
<evidence type="ECO:0000313" key="3">
    <source>
        <dbReference type="Proteomes" id="UP000249324"/>
    </source>
</evidence>
<reference evidence="1 3" key="3">
    <citation type="journal article" date="2021" name="BMC Genomics">
        <title>Genome-resolved metagenome and metatranscriptome analyses of thermophilic composting reveal key bacterial players and their metabolic interactions.</title>
        <authorList>
            <person name="Braga L.P.P."/>
            <person name="Pereira R.V."/>
            <person name="Martins L.F."/>
            <person name="Moura L.M.S."/>
            <person name="Sanchez F.B."/>
            <person name="Patane J.S.L."/>
            <person name="da Silva A.M."/>
            <person name="Setubal J.C."/>
        </authorList>
    </citation>
    <scope>NUCLEOTIDE SEQUENCE [LARGE SCALE GENOMIC DNA]</scope>
    <source>
        <strain evidence="1">ZC4RG45</strain>
    </source>
</reference>
<reference evidence="2" key="2">
    <citation type="submission" date="2018-05" db="EMBL/GenBank/DDBJ databases">
        <authorList>
            <person name="Lanie J.A."/>
            <person name="Ng W.-L."/>
            <person name="Kazmierczak K.M."/>
            <person name="Andrzejewski T.M."/>
            <person name="Davidsen T.M."/>
            <person name="Wayne K.J."/>
            <person name="Tettelin H."/>
            <person name="Glass J.I."/>
            <person name="Rusch D."/>
            <person name="Podicherti R."/>
            <person name="Tsui H.-C.T."/>
            <person name="Winkler M.E."/>
        </authorList>
    </citation>
    <scope>NUCLEOTIDE SEQUENCE</scope>
    <source>
        <strain evidence="2">ZC4RG45</strain>
    </source>
</reference>